<reference evidence="2" key="1">
    <citation type="submission" date="2016-11" db="UniProtKB">
        <authorList>
            <consortium name="WormBaseParasite"/>
        </authorList>
    </citation>
    <scope>IDENTIFICATION</scope>
</reference>
<proteinExistence type="predicted"/>
<sequence>MEEPLPHLLQNSSYHQRPS</sequence>
<protein>
    <submittedName>
        <fullName evidence="2">Uncharacterized protein</fullName>
    </submittedName>
</protein>
<name>A0A1I7XES5_HETBA</name>
<evidence type="ECO:0000313" key="1">
    <source>
        <dbReference type="Proteomes" id="UP000095283"/>
    </source>
</evidence>
<organism evidence="1 2">
    <name type="scientific">Heterorhabditis bacteriophora</name>
    <name type="common">Entomopathogenic nematode worm</name>
    <dbReference type="NCBI Taxonomy" id="37862"/>
    <lineage>
        <taxon>Eukaryota</taxon>
        <taxon>Metazoa</taxon>
        <taxon>Ecdysozoa</taxon>
        <taxon>Nematoda</taxon>
        <taxon>Chromadorea</taxon>
        <taxon>Rhabditida</taxon>
        <taxon>Rhabditina</taxon>
        <taxon>Rhabditomorpha</taxon>
        <taxon>Strongyloidea</taxon>
        <taxon>Heterorhabditidae</taxon>
        <taxon>Heterorhabditis</taxon>
    </lineage>
</organism>
<dbReference type="WBParaSite" id="Hba_15838">
    <property type="protein sequence ID" value="Hba_15838"/>
    <property type="gene ID" value="Hba_15838"/>
</dbReference>
<keyword evidence="1" id="KW-1185">Reference proteome</keyword>
<evidence type="ECO:0000313" key="2">
    <source>
        <dbReference type="WBParaSite" id="Hba_15838"/>
    </source>
</evidence>
<dbReference type="AlphaFoldDB" id="A0A1I7XES5"/>
<accession>A0A1I7XES5</accession>
<dbReference type="Proteomes" id="UP000095283">
    <property type="component" value="Unplaced"/>
</dbReference>